<evidence type="ECO:0000256" key="5">
    <source>
        <dbReference type="PIRSR" id="PIRSR619791-2"/>
    </source>
</evidence>
<dbReference type="SUPFAM" id="SSF48113">
    <property type="entry name" value="Heme-dependent peroxidases"/>
    <property type="match status" value="1"/>
</dbReference>
<keyword evidence="5" id="KW-0408">Iron</keyword>
<dbReference type="Pfam" id="PF03098">
    <property type="entry name" value="An_peroxidase"/>
    <property type="match status" value="1"/>
</dbReference>
<dbReference type="GO" id="GO:0006979">
    <property type="term" value="P:response to oxidative stress"/>
    <property type="evidence" value="ECO:0007669"/>
    <property type="project" value="InterPro"/>
</dbReference>
<comment type="subcellular location">
    <subcellularLocation>
        <location evidence="1">Secreted</location>
    </subcellularLocation>
</comment>
<accession>A0A8H3ZHT4</accession>
<keyword evidence="3" id="KW-0964">Secreted</keyword>
<dbReference type="Proteomes" id="UP000434172">
    <property type="component" value="Unassembled WGS sequence"/>
</dbReference>
<dbReference type="InterPro" id="IPR010255">
    <property type="entry name" value="Haem_peroxidase_sf"/>
</dbReference>
<comment type="caution">
    <text evidence="8">The sequence shown here is derived from an EMBL/GenBank/DDBJ whole genome shotgun (WGS) entry which is preliminary data.</text>
</comment>
<name>A0A8H3ZHT4_9PEZI</name>
<dbReference type="PROSITE" id="PS50292">
    <property type="entry name" value="PEROXIDASE_3"/>
    <property type="match status" value="1"/>
</dbReference>
<dbReference type="GO" id="GO:0004497">
    <property type="term" value="F:monooxygenase activity"/>
    <property type="evidence" value="ECO:0007669"/>
    <property type="project" value="InterPro"/>
</dbReference>
<evidence type="ECO:0000256" key="3">
    <source>
        <dbReference type="ARBA" id="ARBA00022525"/>
    </source>
</evidence>
<dbReference type="CDD" id="cd05396">
    <property type="entry name" value="An_peroxidase_like"/>
    <property type="match status" value="1"/>
</dbReference>
<dbReference type="Gene3D" id="1.10.630.10">
    <property type="entry name" value="Cytochrome P450"/>
    <property type="match status" value="1"/>
</dbReference>
<evidence type="ECO:0000256" key="6">
    <source>
        <dbReference type="SAM" id="MobiDB-lite"/>
    </source>
</evidence>
<keyword evidence="8" id="KW-0575">Peroxidase</keyword>
<evidence type="ECO:0000313" key="9">
    <source>
        <dbReference type="Proteomes" id="UP000434172"/>
    </source>
</evidence>
<keyword evidence="7" id="KW-0732">Signal</keyword>
<feature type="signal peptide" evidence="7">
    <location>
        <begin position="1"/>
        <end position="20"/>
    </location>
</feature>
<dbReference type="Pfam" id="PF00067">
    <property type="entry name" value="p450"/>
    <property type="match status" value="1"/>
</dbReference>
<sequence length="1271" mass="142774">MKLSAATVIGLGCFTGQVLANKWPYERYYPKANKQGDPVADKAQPEFGDQDSGSGNQFGEWLGRLVNQGTVAGLQEIFTDGSLPKHPSFDDIWENIKTPEVPPNATHATRPPSYKATWPQNEAEALLGHLPWPLDQRCTASKDQWWYRTYDGSCNWLKNGEMNEGMYGVAKSRDYGQHHYADGISMPREGPNPRAVSNAFFKRKEVLYYEHTPFLLGLVEFIMHDITWSSDSRDEYIDVPVPDDEKDFPLNTTFRVHRTEAAPETGTSRENPRENINRATTWLDLSSLYGSTHEVAMKLRSFKDGKLLTQEVKAQGTKKAASYLPFNSMGVPVQTRPGVSPEALFAGGDPRTNEDWIMLGVHTLLLREHNRMCDLLKAKKPAYDDEEIYQTVRLLMSAKFSLIGNAYQMAYFKDMPWPNDDGFPLYREMSGSSWLEINPANNYPWPLVTKEGKPTVVSAEMAVVYRFHEFIVKTFPIKDALNNTMWDQNLFATAFNATGFVDAGLENIMRGTVASSIPNFKSGVEEDFRSAGKYKGSPFDIVVWSIVHEREQGLPTFNEYFAAYNKGNPGQEPPEVQVPIRKRFEDFSSDPKMVAELKRLYKNPDEVDLVVGCQLDETMFPHATIPTSSLIISLFSLISMGNSDRFSIGFAAMRCLLVDKPWDCHPSNALEELLWKPVENEAFPNARFYDDYWMAELDFQAHGQNLLWRLVTENSEINCLQKNPLFPLDEKTNPLLCALPESSVDIRLLLSTGVEVTLSLIKTHYVEIIATIAAVIITVWLYNKVNAAARGYPKVLGGLPFLGKALDFQKDAKAVVLEGFRKFGDRSAPSVFGIHLASLTHYVISNPQDVQSMIDDAPYEMKFNLSKLFEAVNMPILLRKVNFASNLHTNLIRTHLGDAATVQQIGRTMQAAATRFLETNPLVPATSNSHVYSEGLTAYINQYITSVCARCMVGPEAYEHPELIEMFLEFNEEVDKVIGLGSLLPSWMSFIANIPMNKGYNKFRKVFLPIIAKRRAELGEKKQFNGAAAVAETGDDFIDFMSFILDIVDDDKRAADLVTITVWIGLRNLQITLLSTLLDIIDVPGLADQINLSLSRPARGVKADLSTLNTFTRTDSSPWALLRAAMFESIRLCGPASGPARIISSTHDLALASDPSVKLPPGQVATLSSFYSHRMPENYGPDAKQYNPRRFLTSGPDIGSKEFITWGLMGPHTCPGRWFTQEAICIMMKEVLERYQFEPARTGLDDDEKYEYHAGVVTRKEIPVTVYKRSA</sequence>
<dbReference type="InterPro" id="IPR037120">
    <property type="entry name" value="Haem_peroxidase_sf_animal"/>
</dbReference>
<dbReference type="PANTHER" id="PTHR11475:SF4">
    <property type="entry name" value="CHORION PEROXIDASE"/>
    <property type="match status" value="1"/>
</dbReference>
<evidence type="ECO:0000313" key="8">
    <source>
        <dbReference type="EMBL" id="KAF0316462.1"/>
    </source>
</evidence>
<evidence type="ECO:0000256" key="4">
    <source>
        <dbReference type="ARBA" id="ARBA00023180"/>
    </source>
</evidence>
<dbReference type="Gene3D" id="1.10.640.10">
    <property type="entry name" value="Haem peroxidase domain superfamily, animal type"/>
    <property type="match status" value="1"/>
</dbReference>
<dbReference type="GO" id="GO:0004601">
    <property type="term" value="F:peroxidase activity"/>
    <property type="evidence" value="ECO:0007669"/>
    <property type="project" value="UniProtKB-KW"/>
</dbReference>
<proteinExistence type="predicted"/>
<comment type="subunit">
    <text evidence="2">Homotetramer.</text>
</comment>
<evidence type="ECO:0000256" key="7">
    <source>
        <dbReference type="SAM" id="SignalP"/>
    </source>
</evidence>
<dbReference type="GO" id="GO:0005506">
    <property type="term" value="F:iron ion binding"/>
    <property type="evidence" value="ECO:0007669"/>
    <property type="project" value="InterPro"/>
</dbReference>
<dbReference type="SUPFAM" id="SSF48264">
    <property type="entry name" value="Cytochrome P450"/>
    <property type="match status" value="1"/>
</dbReference>
<feature type="region of interest" description="Disordered" evidence="6">
    <location>
        <begin position="35"/>
        <end position="54"/>
    </location>
</feature>
<reference evidence="8 9" key="1">
    <citation type="submission" date="2019-12" db="EMBL/GenBank/DDBJ databases">
        <title>A genome sequence resource for the geographically widespread anthracnose pathogen Colletotrichum asianum.</title>
        <authorList>
            <person name="Meng Y."/>
        </authorList>
    </citation>
    <scope>NUCLEOTIDE SEQUENCE [LARGE SCALE GENOMIC DNA]</scope>
    <source>
        <strain evidence="8 9">ICMP 18580</strain>
    </source>
</reference>
<dbReference type="PANTHER" id="PTHR11475">
    <property type="entry name" value="OXIDASE/PEROXIDASE"/>
    <property type="match status" value="1"/>
</dbReference>
<dbReference type="PRINTS" id="PR00457">
    <property type="entry name" value="ANPEROXIDASE"/>
</dbReference>
<feature type="chain" id="PRO_5034652365" evidence="7">
    <location>
        <begin position="21"/>
        <end position="1271"/>
    </location>
</feature>
<feature type="binding site" description="axial binding residue" evidence="5">
    <location>
        <position position="468"/>
    </location>
    <ligand>
        <name>heme b</name>
        <dbReference type="ChEBI" id="CHEBI:60344"/>
    </ligand>
    <ligandPart>
        <name>Fe</name>
        <dbReference type="ChEBI" id="CHEBI:18248"/>
    </ligandPart>
</feature>
<protein>
    <submittedName>
        <fullName evidence="8">Peroxidase</fullName>
    </submittedName>
</protein>
<dbReference type="CDD" id="cd00302">
    <property type="entry name" value="cytochrome_P450"/>
    <property type="match status" value="1"/>
</dbReference>
<keyword evidence="5" id="KW-0479">Metal-binding</keyword>
<gene>
    <name evidence="8" type="ORF">GQ607_016311</name>
</gene>
<dbReference type="InterPro" id="IPR019791">
    <property type="entry name" value="Haem_peroxidase_animal"/>
</dbReference>
<keyword evidence="4" id="KW-0325">Glycoprotein</keyword>
<organism evidence="8 9">
    <name type="scientific">Colletotrichum asianum</name>
    <dbReference type="NCBI Taxonomy" id="702518"/>
    <lineage>
        <taxon>Eukaryota</taxon>
        <taxon>Fungi</taxon>
        <taxon>Dikarya</taxon>
        <taxon>Ascomycota</taxon>
        <taxon>Pezizomycotina</taxon>
        <taxon>Sordariomycetes</taxon>
        <taxon>Hypocreomycetidae</taxon>
        <taxon>Glomerellales</taxon>
        <taxon>Glomerellaceae</taxon>
        <taxon>Colletotrichum</taxon>
        <taxon>Colletotrichum gloeosporioides species complex</taxon>
    </lineage>
</organism>
<evidence type="ECO:0000256" key="2">
    <source>
        <dbReference type="ARBA" id="ARBA00011881"/>
    </source>
</evidence>
<dbReference type="InterPro" id="IPR001128">
    <property type="entry name" value="Cyt_P450"/>
</dbReference>
<dbReference type="OrthoDB" id="823504at2759"/>
<keyword evidence="8" id="KW-0560">Oxidoreductase</keyword>
<keyword evidence="5" id="KW-0349">Heme</keyword>
<evidence type="ECO:0000256" key="1">
    <source>
        <dbReference type="ARBA" id="ARBA00004613"/>
    </source>
</evidence>
<dbReference type="GO" id="GO:0016705">
    <property type="term" value="F:oxidoreductase activity, acting on paired donors, with incorporation or reduction of molecular oxygen"/>
    <property type="evidence" value="ECO:0007669"/>
    <property type="project" value="InterPro"/>
</dbReference>
<dbReference type="EMBL" id="WOWK01000158">
    <property type="protein sequence ID" value="KAF0316462.1"/>
    <property type="molecule type" value="Genomic_DNA"/>
</dbReference>
<dbReference type="AlphaFoldDB" id="A0A8H3ZHT4"/>
<dbReference type="GO" id="GO:0020037">
    <property type="term" value="F:heme binding"/>
    <property type="evidence" value="ECO:0007669"/>
    <property type="project" value="InterPro"/>
</dbReference>
<keyword evidence="9" id="KW-1185">Reference proteome</keyword>
<dbReference type="GO" id="GO:0005576">
    <property type="term" value="C:extracellular region"/>
    <property type="evidence" value="ECO:0007669"/>
    <property type="project" value="UniProtKB-SubCell"/>
</dbReference>
<dbReference type="InterPro" id="IPR036396">
    <property type="entry name" value="Cyt_P450_sf"/>
</dbReference>